<reference evidence="4" key="1">
    <citation type="journal article" date="2014" name="Proc. Natl. Acad. Sci. U.S.A.">
        <title>Extensive sampling of basidiomycete genomes demonstrates inadequacy of the white-rot/brown-rot paradigm for wood decay fungi.</title>
        <authorList>
            <person name="Riley R."/>
            <person name="Salamov A.A."/>
            <person name="Brown D.W."/>
            <person name="Nagy L.G."/>
            <person name="Floudas D."/>
            <person name="Held B.W."/>
            <person name="Levasseur A."/>
            <person name="Lombard V."/>
            <person name="Morin E."/>
            <person name="Otillar R."/>
            <person name="Lindquist E.A."/>
            <person name="Sun H."/>
            <person name="LaButti K.M."/>
            <person name="Schmutz J."/>
            <person name="Jabbour D."/>
            <person name="Luo H."/>
            <person name="Baker S.E."/>
            <person name="Pisabarro A.G."/>
            <person name="Walton J.D."/>
            <person name="Blanchette R.A."/>
            <person name="Henrissat B."/>
            <person name="Martin F."/>
            <person name="Cullen D."/>
            <person name="Hibbett D.S."/>
            <person name="Grigoriev I.V."/>
        </authorList>
    </citation>
    <scope>NUCLEOTIDE SEQUENCE [LARGE SCALE GENOMIC DNA]</scope>
    <source>
        <strain evidence="4">MUCL 33604</strain>
    </source>
</reference>
<protein>
    <recommendedName>
        <fullName evidence="2">Enoyl reductase (ER) domain-containing protein</fullName>
    </recommendedName>
</protein>
<keyword evidence="4" id="KW-1185">Reference proteome</keyword>
<sequence length="358" mass="39564">MAPVTNGRHLFNEIPTGYPEPGKTTVNDTSQTIDPDTVHLKPGSFLLKTLVLSIDPYMRSKMRDPSIESYSPEYVIGEPLQNFGVSVVLRSKNPAFKAGDHLYGYHRFEEYSIRDDVASFIVLKNEARLPWTVYVGAAGMSGQTAYFAWKEYSKAKAGEIAFVTTGAGPVGLMVIQLAKSQGLTVIASAGSDEKVKIMREAGADVPFNYKTTSMRYVLKKEAEFLGHCCSNSRTWRYFGYRYWDNVGGESLEAALDAAASGARFIECGMVSEYNTEPYPIKNISKVFTKSIKMSGFLVLEFMDKYLSEFYEVIPPKLASGELKYTEDITRGLENVGEAILAVQTGKNKGKSVIVVAEA</sequence>
<feature type="domain" description="Enoyl reductase (ER)" evidence="2">
    <location>
        <begin position="25"/>
        <end position="353"/>
    </location>
</feature>
<evidence type="ECO:0000259" key="2">
    <source>
        <dbReference type="SMART" id="SM00829"/>
    </source>
</evidence>
<dbReference type="PANTHER" id="PTHR43205:SF7">
    <property type="entry name" value="PROSTAGLANDIN REDUCTASE 1"/>
    <property type="match status" value="1"/>
</dbReference>
<dbReference type="InterPro" id="IPR045010">
    <property type="entry name" value="MDR_fam"/>
</dbReference>
<dbReference type="CDD" id="cd05288">
    <property type="entry name" value="PGDH"/>
    <property type="match status" value="1"/>
</dbReference>
<dbReference type="SMART" id="SM00829">
    <property type="entry name" value="PKS_ER"/>
    <property type="match status" value="1"/>
</dbReference>
<proteinExistence type="predicted"/>
<dbReference type="InterPro" id="IPR041694">
    <property type="entry name" value="ADH_N_2"/>
</dbReference>
<evidence type="ECO:0000313" key="4">
    <source>
        <dbReference type="Proteomes" id="UP000027265"/>
    </source>
</evidence>
<name>A0A067QE12_9AGAM</name>
<dbReference type="InParanoid" id="A0A067QE12"/>
<dbReference type="PANTHER" id="PTHR43205">
    <property type="entry name" value="PROSTAGLANDIN REDUCTASE"/>
    <property type="match status" value="1"/>
</dbReference>
<dbReference type="SUPFAM" id="SSF50129">
    <property type="entry name" value="GroES-like"/>
    <property type="match status" value="1"/>
</dbReference>
<dbReference type="Gene3D" id="3.40.50.720">
    <property type="entry name" value="NAD(P)-binding Rossmann-like Domain"/>
    <property type="match status" value="1"/>
</dbReference>
<dbReference type="OrthoDB" id="809632at2759"/>
<keyword evidence="1" id="KW-0560">Oxidoreductase</keyword>
<dbReference type="FunCoup" id="A0A067QE12">
    <property type="interactions" value="69"/>
</dbReference>
<dbReference type="HOGENOM" id="CLU_026673_29_1_1"/>
<dbReference type="InterPro" id="IPR036291">
    <property type="entry name" value="NAD(P)-bd_dom_sf"/>
</dbReference>
<dbReference type="EMBL" id="KL197709">
    <property type="protein sequence ID" value="KDQ64390.1"/>
    <property type="molecule type" value="Genomic_DNA"/>
</dbReference>
<accession>A0A067QE12</accession>
<organism evidence="3 4">
    <name type="scientific">Jaapia argillacea MUCL 33604</name>
    <dbReference type="NCBI Taxonomy" id="933084"/>
    <lineage>
        <taxon>Eukaryota</taxon>
        <taxon>Fungi</taxon>
        <taxon>Dikarya</taxon>
        <taxon>Basidiomycota</taxon>
        <taxon>Agaricomycotina</taxon>
        <taxon>Agaricomycetes</taxon>
        <taxon>Agaricomycetidae</taxon>
        <taxon>Jaapiales</taxon>
        <taxon>Jaapiaceae</taxon>
        <taxon>Jaapia</taxon>
    </lineage>
</organism>
<dbReference type="STRING" id="933084.A0A067QE12"/>
<dbReference type="AlphaFoldDB" id="A0A067QE12"/>
<dbReference type="InterPro" id="IPR011032">
    <property type="entry name" value="GroES-like_sf"/>
</dbReference>
<evidence type="ECO:0000313" key="3">
    <source>
        <dbReference type="EMBL" id="KDQ64390.1"/>
    </source>
</evidence>
<dbReference type="InterPro" id="IPR013149">
    <property type="entry name" value="ADH-like_C"/>
</dbReference>
<dbReference type="SUPFAM" id="SSF51735">
    <property type="entry name" value="NAD(P)-binding Rossmann-fold domains"/>
    <property type="match status" value="1"/>
</dbReference>
<dbReference type="InterPro" id="IPR020843">
    <property type="entry name" value="ER"/>
</dbReference>
<dbReference type="Proteomes" id="UP000027265">
    <property type="component" value="Unassembled WGS sequence"/>
</dbReference>
<dbReference type="Pfam" id="PF16884">
    <property type="entry name" value="ADH_N_2"/>
    <property type="match status" value="1"/>
</dbReference>
<dbReference type="Pfam" id="PF00107">
    <property type="entry name" value="ADH_zinc_N"/>
    <property type="match status" value="1"/>
</dbReference>
<evidence type="ECO:0000256" key="1">
    <source>
        <dbReference type="ARBA" id="ARBA00023002"/>
    </source>
</evidence>
<gene>
    <name evidence="3" type="ORF">JAAARDRAFT_75057</name>
</gene>
<dbReference type="Gene3D" id="3.90.180.10">
    <property type="entry name" value="Medium-chain alcohol dehydrogenases, catalytic domain"/>
    <property type="match status" value="1"/>
</dbReference>
<dbReference type="GO" id="GO:0016628">
    <property type="term" value="F:oxidoreductase activity, acting on the CH-CH group of donors, NAD or NADP as acceptor"/>
    <property type="evidence" value="ECO:0007669"/>
    <property type="project" value="InterPro"/>
</dbReference>